<sequence length="166" mass="17414">MTHPASAPSFETSRLAAAHAAGCRAIRLAALRDAPAVFGTTCDTQAGLRLAAFVQRLDGAIAFGAYVGGALAGMAGFKRPDGAKGRHRGVRGACSSRPPRGGPASARRCSMRRSRPRRGQPGRWRSPPSTAAVRRARSASGTASSRTASSRVRSTQRTAARTLCRW</sequence>
<protein>
    <submittedName>
        <fullName evidence="2">Putative acetyltransferase</fullName>
    </submittedName>
</protein>
<dbReference type="GO" id="GO:0016740">
    <property type="term" value="F:transferase activity"/>
    <property type="evidence" value="ECO:0007669"/>
    <property type="project" value="UniProtKB-KW"/>
</dbReference>
<dbReference type="EnsemblBacteria" id="ABA52254">
    <property type="protein sequence ID" value="ABA52254"/>
    <property type="gene ID" value="BURPS1710b_A0977"/>
</dbReference>
<feature type="region of interest" description="Disordered" evidence="1">
    <location>
        <begin position="80"/>
        <end position="166"/>
    </location>
</feature>
<keyword evidence="2" id="KW-0808">Transferase</keyword>
<gene>
    <name evidence="2" type="ordered locus">BURPS1710b_A0977</name>
</gene>
<reference evidence="2 3" key="1">
    <citation type="submission" date="2005-09" db="EMBL/GenBank/DDBJ databases">
        <authorList>
            <person name="Woods D.E."/>
            <person name="Nierman W.C."/>
        </authorList>
    </citation>
    <scope>NUCLEOTIDE SEQUENCE [LARGE SCALE GENOMIC DNA]</scope>
    <source>
        <strain evidence="2 3">1710b</strain>
    </source>
</reference>
<evidence type="ECO:0000256" key="1">
    <source>
        <dbReference type="SAM" id="MobiDB-lite"/>
    </source>
</evidence>
<dbReference type="AlphaFoldDB" id="Q3JJW8"/>
<evidence type="ECO:0000313" key="3">
    <source>
        <dbReference type="Proteomes" id="UP000002700"/>
    </source>
</evidence>
<evidence type="ECO:0000313" key="2">
    <source>
        <dbReference type="EMBL" id="ABA52254.1"/>
    </source>
</evidence>
<accession>Q3JJW8</accession>
<proteinExistence type="predicted"/>
<dbReference type="HOGENOM" id="CLU_1599632_0_0_4"/>
<feature type="compositionally biased region" description="Low complexity" evidence="1">
    <location>
        <begin position="95"/>
        <end position="108"/>
    </location>
</feature>
<name>Q3JJW8_BURP1</name>
<organism evidence="2 3">
    <name type="scientific">Burkholderia pseudomallei (strain 1710b)</name>
    <dbReference type="NCBI Taxonomy" id="320372"/>
    <lineage>
        <taxon>Bacteria</taxon>
        <taxon>Pseudomonadati</taxon>
        <taxon>Pseudomonadota</taxon>
        <taxon>Betaproteobacteria</taxon>
        <taxon>Burkholderiales</taxon>
        <taxon>Burkholderiaceae</taxon>
        <taxon>Burkholderia</taxon>
        <taxon>pseudomallei group</taxon>
    </lineage>
</organism>
<dbReference type="EMBL" id="CP000125">
    <property type="protein sequence ID" value="ABA52254.1"/>
    <property type="molecule type" value="Genomic_DNA"/>
</dbReference>
<feature type="compositionally biased region" description="Low complexity" evidence="1">
    <location>
        <begin position="121"/>
        <end position="166"/>
    </location>
</feature>
<feature type="compositionally biased region" description="Basic residues" evidence="1">
    <location>
        <begin position="109"/>
        <end position="120"/>
    </location>
</feature>
<dbReference type="Proteomes" id="UP000002700">
    <property type="component" value="Chromosome II"/>
</dbReference>
<dbReference type="KEGG" id="bpm:BURPS1710b_A0977"/>